<dbReference type="RefSeq" id="WP_134256210.1">
    <property type="nucleotide sequence ID" value="NZ_SNSH01000016.1"/>
</dbReference>
<evidence type="ECO:0000313" key="2">
    <source>
        <dbReference type="EMBL" id="TEU47501.1"/>
    </source>
</evidence>
<proteinExistence type="predicted"/>
<dbReference type="Pfam" id="PF01381">
    <property type="entry name" value="HTH_3"/>
    <property type="match status" value="1"/>
</dbReference>
<dbReference type="InterPro" id="IPR010982">
    <property type="entry name" value="Lambda_DNA-bd_dom_sf"/>
</dbReference>
<dbReference type="GO" id="GO:0003677">
    <property type="term" value="F:DNA binding"/>
    <property type="evidence" value="ECO:0007669"/>
    <property type="project" value="InterPro"/>
</dbReference>
<protein>
    <submittedName>
        <fullName evidence="2">Transcriptional regulator</fullName>
    </submittedName>
</protein>
<reference evidence="2 3" key="1">
    <citation type="submission" date="2019-03" db="EMBL/GenBank/DDBJ databases">
        <title>Burkholderia cepacia outbreak.</title>
        <authorList>
            <person name="Farzana R."/>
            <person name="Walsh T.R."/>
        </authorList>
    </citation>
    <scope>NUCLEOTIDE SEQUENCE [LARGE SCALE GENOMIC DNA]</scope>
    <source>
        <strain evidence="3">d13</strain>
    </source>
</reference>
<gene>
    <name evidence="2" type="ORF">E3D37_15975</name>
</gene>
<comment type="caution">
    <text evidence="2">The sequence shown here is derived from an EMBL/GenBank/DDBJ whole genome shotgun (WGS) entry which is preliminary data.</text>
</comment>
<dbReference type="PROSITE" id="PS50943">
    <property type="entry name" value="HTH_CROC1"/>
    <property type="match status" value="1"/>
</dbReference>
<evidence type="ECO:0000313" key="3">
    <source>
        <dbReference type="Proteomes" id="UP000298234"/>
    </source>
</evidence>
<dbReference type="AlphaFoldDB" id="A0AAX2RRY4"/>
<dbReference type="SMART" id="SM00530">
    <property type="entry name" value="HTH_XRE"/>
    <property type="match status" value="1"/>
</dbReference>
<dbReference type="SUPFAM" id="SSF47413">
    <property type="entry name" value="lambda repressor-like DNA-binding domains"/>
    <property type="match status" value="1"/>
</dbReference>
<dbReference type="EMBL" id="SNSQ01000016">
    <property type="protein sequence ID" value="TEU47501.1"/>
    <property type="molecule type" value="Genomic_DNA"/>
</dbReference>
<evidence type="ECO:0000259" key="1">
    <source>
        <dbReference type="PROSITE" id="PS50943"/>
    </source>
</evidence>
<accession>A0AAX2RRY4</accession>
<organism evidence="2 3">
    <name type="scientific">Burkholderia cepacia</name>
    <name type="common">Pseudomonas cepacia</name>
    <dbReference type="NCBI Taxonomy" id="292"/>
    <lineage>
        <taxon>Bacteria</taxon>
        <taxon>Pseudomonadati</taxon>
        <taxon>Pseudomonadota</taxon>
        <taxon>Betaproteobacteria</taxon>
        <taxon>Burkholderiales</taxon>
        <taxon>Burkholderiaceae</taxon>
        <taxon>Burkholderia</taxon>
        <taxon>Burkholderia cepacia complex</taxon>
    </lineage>
</organism>
<dbReference type="Gene3D" id="1.10.260.40">
    <property type="entry name" value="lambda repressor-like DNA-binding domains"/>
    <property type="match status" value="1"/>
</dbReference>
<dbReference type="Proteomes" id="UP000298234">
    <property type="component" value="Unassembled WGS sequence"/>
</dbReference>
<feature type="domain" description="HTH cro/C1-type" evidence="1">
    <location>
        <begin position="41"/>
        <end position="94"/>
    </location>
</feature>
<dbReference type="InterPro" id="IPR001387">
    <property type="entry name" value="Cro/C1-type_HTH"/>
</dbReference>
<name>A0AAX2RRY4_BURCE</name>
<dbReference type="CDD" id="cd00093">
    <property type="entry name" value="HTH_XRE"/>
    <property type="match status" value="1"/>
</dbReference>
<sequence length="189" mass="20947">MLVKLKRDEAKPLQIVLDVLYNVHMKTQTSLHSPLALGQLIREKRKAAAMTQETLAAAAGVGRRVVADLEEGGNVSSHVLLPILARLGIDLVPTHADVYSRALVALCQTAATSYLGEMPPAIMERFLLTGEVPAKWETLVDYAIEESPPMLFEKAIAAYEKPTRKRIRENLQAWAVNHNLNLREEFGLV</sequence>